<sequence length="219" mass="23852">MSACGTAVFCAERGIRPHLLLRGEQPRIPTGYNLVSLMYGNVKYVARSEYAHRREILIEHARSVAGCDGSVVSVNEIFDVDSILYENRTTCPQSGACQGSRRVIVMNEGAGDAVALLGLIRLVNYLSTAQVFGMQQQIKLVLDAGTGTTAVGLALGAVCLGHINRTGKDVCHRHAANNLIVLLDTVEDRANFLIESCSLQLCRGRILLHRSPAHPMWPR</sequence>
<dbReference type="AlphaFoldDB" id="A0A2I0AVU7"/>
<evidence type="ECO:0000256" key="1">
    <source>
        <dbReference type="ARBA" id="ARBA00001933"/>
    </source>
</evidence>
<keyword evidence="5" id="KW-1185">Reference proteome</keyword>
<comment type="similarity">
    <text evidence="2">Belongs to the ACC deaminase/D-cysteine desulfhydrase family.</text>
</comment>
<proteinExistence type="inferred from homology"/>
<dbReference type="Gene3D" id="3.40.50.1100">
    <property type="match status" value="2"/>
</dbReference>
<dbReference type="PANTHER" id="PTHR43780">
    <property type="entry name" value="1-AMINOCYCLOPROPANE-1-CARBOXYLATE DEAMINASE-RELATED"/>
    <property type="match status" value="1"/>
</dbReference>
<protein>
    <submittedName>
        <fullName evidence="4">Uncharacterized protein</fullName>
    </submittedName>
</protein>
<organism evidence="4 5">
    <name type="scientific">Apostasia shenzhenica</name>
    <dbReference type="NCBI Taxonomy" id="1088818"/>
    <lineage>
        <taxon>Eukaryota</taxon>
        <taxon>Viridiplantae</taxon>
        <taxon>Streptophyta</taxon>
        <taxon>Embryophyta</taxon>
        <taxon>Tracheophyta</taxon>
        <taxon>Spermatophyta</taxon>
        <taxon>Magnoliopsida</taxon>
        <taxon>Liliopsida</taxon>
        <taxon>Asparagales</taxon>
        <taxon>Orchidaceae</taxon>
        <taxon>Apostasioideae</taxon>
        <taxon>Apostasia</taxon>
    </lineage>
</organism>
<evidence type="ECO:0000313" key="4">
    <source>
        <dbReference type="EMBL" id="PKA59674.1"/>
    </source>
</evidence>
<evidence type="ECO:0000256" key="2">
    <source>
        <dbReference type="ARBA" id="ARBA00008639"/>
    </source>
</evidence>
<dbReference type="InterPro" id="IPR027278">
    <property type="entry name" value="ACCD_DCysDesulf"/>
</dbReference>
<name>A0A2I0AVU7_9ASPA</name>
<comment type="cofactor">
    <cofactor evidence="1">
        <name>pyridoxal 5'-phosphate</name>
        <dbReference type="ChEBI" id="CHEBI:597326"/>
    </cofactor>
</comment>
<evidence type="ECO:0000313" key="5">
    <source>
        <dbReference type="Proteomes" id="UP000236161"/>
    </source>
</evidence>
<keyword evidence="3" id="KW-0663">Pyridoxal phosphate</keyword>
<dbReference type="EMBL" id="KZ451944">
    <property type="protein sequence ID" value="PKA59674.1"/>
    <property type="molecule type" value="Genomic_DNA"/>
</dbReference>
<dbReference type="SUPFAM" id="SSF53686">
    <property type="entry name" value="Tryptophan synthase beta subunit-like PLP-dependent enzymes"/>
    <property type="match status" value="1"/>
</dbReference>
<reference evidence="4 5" key="1">
    <citation type="journal article" date="2017" name="Nature">
        <title>The Apostasia genome and the evolution of orchids.</title>
        <authorList>
            <person name="Zhang G.Q."/>
            <person name="Liu K.W."/>
            <person name="Li Z."/>
            <person name="Lohaus R."/>
            <person name="Hsiao Y.Y."/>
            <person name="Niu S.C."/>
            <person name="Wang J.Y."/>
            <person name="Lin Y.C."/>
            <person name="Xu Q."/>
            <person name="Chen L.J."/>
            <person name="Yoshida K."/>
            <person name="Fujiwara S."/>
            <person name="Wang Z.W."/>
            <person name="Zhang Y.Q."/>
            <person name="Mitsuda N."/>
            <person name="Wang M."/>
            <person name="Liu G.H."/>
            <person name="Pecoraro L."/>
            <person name="Huang H.X."/>
            <person name="Xiao X.J."/>
            <person name="Lin M."/>
            <person name="Wu X.Y."/>
            <person name="Wu W.L."/>
            <person name="Chen Y.Y."/>
            <person name="Chang S.B."/>
            <person name="Sakamoto S."/>
            <person name="Ohme-Takagi M."/>
            <person name="Yagi M."/>
            <person name="Zeng S.J."/>
            <person name="Shen C.Y."/>
            <person name="Yeh C.M."/>
            <person name="Luo Y.B."/>
            <person name="Tsai W.C."/>
            <person name="Van de Peer Y."/>
            <person name="Liu Z.J."/>
        </authorList>
    </citation>
    <scope>NUCLEOTIDE SEQUENCE [LARGE SCALE GENOMIC DNA]</scope>
    <source>
        <strain evidence="5">cv. Shenzhen</strain>
        <tissue evidence="4">Stem</tissue>
    </source>
</reference>
<evidence type="ECO:0000256" key="3">
    <source>
        <dbReference type="ARBA" id="ARBA00022898"/>
    </source>
</evidence>
<dbReference type="Proteomes" id="UP000236161">
    <property type="component" value="Unassembled WGS sequence"/>
</dbReference>
<dbReference type="GO" id="GO:0019148">
    <property type="term" value="F:D-cysteine desulfhydrase activity"/>
    <property type="evidence" value="ECO:0007669"/>
    <property type="project" value="TreeGrafter"/>
</dbReference>
<dbReference type="InterPro" id="IPR036052">
    <property type="entry name" value="TrpB-like_PALP_sf"/>
</dbReference>
<gene>
    <name evidence="4" type="ORF">AXF42_Ash011798</name>
</gene>
<dbReference type="STRING" id="1088818.A0A2I0AVU7"/>
<accession>A0A2I0AVU7</accession>
<dbReference type="PANTHER" id="PTHR43780:SF7">
    <property type="entry name" value="D-CYSTEINE DESULFHYDRASE 2, MITOCHONDRIAL"/>
    <property type="match status" value="1"/>
</dbReference>
<dbReference type="OrthoDB" id="10266364at2759"/>